<protein>
    <submittedName>
        <fullName evidence="2">DUF5694 domain-containing protein</fullName>
    </submittedName>
</protein>
<feature type="signal peptide" evidence="1">
    <location>
        <begin position="1"/>
        <end position="19"/>
    </location>
</feature>
<dbReference type="Pfam" id="PF18950">
    <property type="entry name" value="DUF5694"/>
    <property type="match status" value="1"/>
</dbReference>
<dbReference type="RefSeq" id="WP_248480809.1">
    <property type="nucleotide sequence ID" value="NZ_JALPRF010000014.1"/>
</dbReference>
<keyword evidence="3" id="KW-1185">Reference proteome</keyword>
<evidence type="ECO:0000313" key="2">
    <source>
        <dbReference type="EMBL" id="MCK8495980.1"/>
    </source>
</evidence>
<dbReference type="EMBL" id="JALPRF010000014">
    <property type="protein sequence ID" value="MCK8495980.1"/>
    <property type="molecule type" value="Genomic_DNA"/>
</dbReference>
<dbReference type="InterPro" id="IPR043749">
    <property type="entry name" value="DUF5694"/>
</dbReference>
<dbReference type="Proteomes" id="UP001202180">
    <property type="component" value="Unassembled WGS sequence"/>
</dbReference>
<feature type="chain" id="PRO_5047528968" evidence="1">
    <location>
        <begin position="20"/>
        <end position="270"/>
    </location>
</feature>
<proteinExistence type="predicted"/>
<comment type="caution">
    <text evidence="2">The sequence shown here is derived from an EMBL/GenBank/DDBJ whole genome shotgun (WGS) entry which is preliminary data.</text>
</comment>
<organism evidence="2 3">
    <name type="scientific">Spirosoma liriopis</name>
    <dbReference type="NCBI Taxonomy" id="2937440"/>
    <lineage>
        <taxon>Bacteria</taxon>
        <taxon>Pseudomonadati</taxon>
        <taxon>Bacteroidota</taxon>
        <taxon>Cytophagia</taxon>
        <taxon>Cytophagales</taxon>
        <taxon>Cytophagaceae</taxon>
        <taxon>Spirosoma</taxon>
    </lineage>
</organism>
<name>A0ABT0HWS5_9BACT</name>
<reference evidence="2 3" key="1">
    <citation type="submission" date="2022-04" db="EMBL/GenBank/DDBJ databases">
        <title>Spirosoma sp. strain RP8 genome sequencing and assembly.</title>
        <authorList>
            <person name="Jung Y."/>
        </authorList>
    </citation>
    <scope>NUCLEOTIDE SEQUENCE [LARGE SCALE GENOMIC DNA]</scope>
    <source>
        <strain evidence="2 3">RP8</strain>
    </source>
</reference>
<evidence type="ECO:0000256" key="1">
    <source>
        <dbReference type="SAM" id="SignalP"/>
    </source>
</evidence>
<gene>
    <name evidence="2" type="ORF">M0L20_29210</name>
</gene>
<evidence type="ECO:0000313" key="3">
    <source>
        <dbReference type="Proteomes" id="UP001202180"/>
    </source>
</evidence>
<sequence length="270" mass="30600">MLKYLFGFLFFLISLNVTAQSAASPKIKVLLVGSIHFTPSTQDAYQNKVVDVRDKERQKQLDQMLTQLSQFLPNQICIEVPTKGQSKVDSEYHQYLKGQFKPGTDEVDQIAYPLAKRLKLPTLTCVNYRGSFDLEPVNAYAKANGQTAILEALDQFASRTMTGVVDVQEKQSITDLYRFINSKEELRKNASIYTEFATRIGQGSNYPGTDLVANWYSTNLHIYTNILRAIRPGDRAIMVLFGYGHIPILKHLFESNTQFEVVDVSDVLKK</sequence>
<accession>A0ABT0HWS5</accession>
<keyword evidence="1" id="KW-0732">Signal</keyword>